<dbReference type="AlphaFoldDB" id="M1CXG0"/>
<name>M1CXG0_SOLTU</name>
<dbReference type="EnsemblPlants" id="PGSC0003DMT400076823">
    <property type="protein sequence ID" value="PGSC0003DMT400076823"/>
    <property type="gene ID" value="PGSC0003DMG401029877"/>
</dbReference>
<evidence type="ECO:0000313" key="3">
    <source>
        <dbReference type="EnsemblPlants" id="PGSC0003DMT400076823"/>
    </source>
</evidence>
<dbReference type="Gramene" id="PGSC0003DMT400076822">
    <property type="protein sequence ID" value="PGSC0003DMT400076822"/>
    <property type="gene ID" value="PGSC0003DMG401029877"/>
</dbReference>
<dbReference type="Proteomes" id="UP000011115">
    <property type="component" value="Unassembled WGS sequence"/>
</dbReference>
<dbReference type="PaxDb" id="4113-PGSC0003DMT400076822"/>
<accession>M1CXG0</accession>
<keyword evidence="2" id="KW-0732">Signal</keyword>
<dbReference type="EnsemblPlants" id="PGSC0003DMT400076822">
    <property type="protein sequence ID" value="PGSC0003DMT400076822"/>
    <property type="gene ID" value="PGSC0003DMG401029877"/>
</dbReference>
<feature type="compositionally biased region" description="Basic and acidic residues" evidence="1">
    <location>
        <begin position="67"/>
        <end position="79"/>
    </location>
</feature>
<feature type="signal peptide" evidence="2">
    <location>
        <begin position="1"/>
        <end position="18"/>
    </location>
</feature>
<evidence type="ECO:0000256" key="2">
    <source>
        <dbReference type="SAM" id="SignalP"/>
    </source>
</evidence>
<sequence>MPASPLLLLVFLIGFSWSNLELCTYTIDLFESLCSEYKYLDEYEEEGEDQEEDECGKEECEEEETEQLPKELLEYQEIR</sequence>
<protein>
    <submittedName>
        <fullName evidence="3">Uncharacterized protein</fullName>
    </submittedName>
</protein>
<reference evidence="3" key="2">
    <citation type="submission" date="2015-06" db="UniProtKB">
        <authorList>
            <consortium name="EnsemblPlants"/>
        </authorList>
    </citation>
    <scope>IDENTIFICATION</scope>
    <source>
        <strain evidence="3">DM1-3 516 R44</strain>
    </source>
</reference>
<dbReference type="HOGENOM" id="CLU_2610706_0_0_1"/>
<keyword evidence="4" id="KW-1185">Reference proteome</keyword>
<dbReference type="Gramene" id="PGSC0003DMT400076824">
    <property type="protein sequence ID" value="PGSC0003DMT400076824"/>
    <property type="gene ID" value="PGSC0003DMG401029877"/>
</dbReference>
<proteinExistence type="predicted"/>
<organism evidence="3 4">
    <name type="scientific">Solanum tuberosum</name>
    <name type="common">Potato</name>
    <dbReference type="NCBI Taxonomy" id="4113"/>
    <lineage>
        <taxon>Eukaryota</taxon>
        <taxon>Viridiplantae</taxon>
        <taxon>Streptophyta</taxon>
        <taxon>Embryophyta</taxon>
        <taxon>Tracheophyta</taxon>
        <taxon>Spermatophyta</taxon>
        <taxon>Magnoliopsida</taxon>
        <taxon>eudicotyledons</taxon>
        <taxon>Gunneridae</taxon>
        <taxon>Pentapetalae</taxon>
        <taxon>asterids</taxon>
        <taxon>lamiids</taxon>
        <taxon>Solanales</taxon>
        <taxon>Solanaceae</taxon>
        <taxon>Solanoideae</taxon>
        <taxon>Solaneae</taxon>
        <taxon>Solanum</taxon>
    </lineage>
</organism>
<reference evidence="4" key="1">
    <citation type="journal article" date="2011" name="Nature">
        <title>Genome sequence and analysis of the tuber crop potato.</title>
        <authorList>
            <consortium name="The Potato Genome Sequencing Consortium"/>
        </authorList>
    </citation>
    <scope>NUCLEOTIDE SEQUENCE [LARGE SCALE GENOMIC DNA]</scope>
    <source>
        <strain evidence="4">cv. DM1-3 516 R44</strain>
    </source>
</reference>
<feature type="chain" id="PRO_5010132275" evidence="2">
    <location>
        <begin position="19"/>
        <end position="79"/>
    </location>
</feature>
<evidence type="ECO:0000313" key="4">
    <source>
        <dbReference type="Proteomes" id="UP000011115"/>
    </source>
</evidence>
<dbReference type="Gramene" id="PGSC0003DMT400076823">
    <property type="protein sequence ID" value="PGSC0003DMT400076823"/>
    <property type="gene ID" value="PGSC0003DMG401029877"/>
</dbReference>
<feature type="region of interest" description="Disordered" evidence="1">
    <location>
        <begin position="44"/>
        <end position="79"/>
    </location>
</feature>
<dbReference type="EnsemblPlants" id="PGSC0003DMT400076824">
    <property type="protein sequence ID" value="PGSC0003DMT400076824"/>
    <property type="gene ID" value="PGSC0003DMG401029877"/>
</dbReference>
<evidence type="ECO:0000256" key="1">
    <source>
        <dbReference type="SAM" id="MobiDB-lite"/>
    </source>
</evidence>
<dbReference type="InParanoid" id="M1CXG0"/>
<feature type="compositionally biased region" description="Acidic residues" evidence="1">
    <location>
        <begin position="44"/>
        <end position="66"/>
    </location>
</feature>